<gene>
    <name evidence="3" type="ORF">BCY89_00015</name>
</gene>
<protein>
    <recommendedName>
        <fullName evidence="2">HTH cro/C1-type domain-containing protein</fullName>
    </recommendedName>
</protein>
<dbReference type="GO" id="GO:0003677">
    <property type="term" value="F:DNA binding"/>
    <property type="evidence" value="ECO:0007669"/>
    <property type="project" value="UniProtKB-KW"/>
</dbReference>
<comment type="caution">
    <text evidence="3">The sequence shown here is derived from an EMBL/GenBank/DDBJ whole genome shotgun (WGS) entry which is preliminary data.</text>
</comment>
<dbReference type="AlphaFoldDB" id="A0A420G9U1"/>
<feature type="domain" description="HTH cro/C1-type" evidence="2">
    <location>
        <begin position="16"/>
        <end position="71"/>
    </location>
</feature>
<name>A0A420G9U1_9SPHI</name>
<dbReference type="PANTHER" id="PTHR46797">
    <property type="entry name" value="HTH-TYPE TRANSCRIPTIONAL REGULATOR"/>
    <property type="match status" value="1"/>
</dbReference>
<keyword evidence="4" id="KW-1185">Reference proteome</keyword>
<accession>A0A420G9U1</accession>
<dbReference type="PANTHER" id="PTHR46797:SF1">
    <property type="entry name" value="METHYLPHOSPHONATE SYNTHASE"/>
    <property type="match status" value="1"/>
</dbReference>
<evidence type="ECO:0000256" key="1">
    <source>
        <dbReference type="ARBA" id="ARBA00023125"/>
    </source>
</evidence>
<dbReference type="GO" id="GO:0003700">
    <property type="term" value="F:DNA-binding transcription factor activity"/>
    <property type="evidence" value="ECO:0007669"/>
    <property type="project" value="TreeGrafter"/>
</dbReference>
<dbReference type="Pfam" id="PF01381">
    <property type="entry name" value="HTH_3"/>
    <property type="match status" value="1"/>
</dbReference>
<dbReference type="InterPro" id="IPR001387">
    <property type="entry name" value="Cro/C1-type_HTH"/>
</dbReference>
<dbReference type="RefSeq" id="WP_120332343.1">
    <property type="nucleotide sequence ID" value="NZ_MCAQ01000001.1"/>
</dbReference>
<dbReference type="Gene3D" id="1.10.260.40">
    <property type="entry name" value="lambda repressor-like DNA-binding domains"/>
    <property type="match status" value="1"/>
</dbReference>
<evidence type="ECO:0000259" key="2">
    <source>
        <dbReference type="PROSITE" id="PS50943"/>
    </source>
</evidence>
<dbReference type="EMBL" id="MCAQ01000001">
    <property type="protein sequence ID" value="RKF41938.1"/>
    <property type="molecule type" value="Genomic_DNA"/>
</dbReference>
<reference evidence="3 4" key="1">
    <citation type="submission" date="2016-07" db="EMBL/GenBank/DDBJ databases">
        <title>Genome analysis of Sphingobacterium siyangense T12B17.</title>
        <authorList>
            <person name="Xu D."/>
            <person name="Su Y."/>
            <person name="Zheng S."/>
        </authorList>
    </citation>
    <scope>NUCLEOTIDE SEQUENCE [LARGE SCALE GENOMIC DNA]</scope>
    <source>
        <strain evidence="3 4">T12B17</strain>
    </source>
</reference>
<dbReference type="CDD" id="cd00093">
    <property type="entry name" value="HTH_XRE"/>
    <property type="match status" value="1"/>
</dbReference>
<dbReference type="InterPro" id="IPR050807">
    <property type="entry name" value="TransReg_Diox_bact_type"/>
</dbReference>
<proteinExistence type="predicted"/>
<evidence type="ECO:0000313" key="4">
    <source>
        <dbReference type="Proteomes" id="UP000286402"/>
    </source>
</evidence>
<dbReference type="SMART" id="SM00530">
    <property type="entry name" value="HTH_XRE"/>
    <property type="match status" value="1"/>
</dbReference>
<organism evidence="3 4">
    <name type="scientific">Sphingobacterium siyangense</name>
    <dbReference type="NCBI Taxonomy" id="459529"/>
    <lineage>
        <taxon>Bacteria</taxon>
        <taxon>Pseudomonadati</taxon>
        <taxon>Bacteroidota</taxon>
        <taxon>Sphingobacteriia</taxon>
        <taxon>Sphingobacteriales</taxon>
        <taxon>Sphingobacteriaceae</taxon>
        <taxon>Sphingobacterium</taxon>
    </lineage>
</organism>
<sequence>MDDKEIKFRKLLGARIQEVRQEKELTQPQLAALIGFKDYQAIGRIENGRVTPSIYIIHQISKALEVKIDDLCNFK</sequence>
<dbReference type="InterPro" id="IPR010982">
    <property type="entry name" value="Lambda_DNA-bd_dom_sf"/>
</dbReference>
<dbReference type="PROSITE" id="PS50943">
    <property type="entry name" value="HTH_CROC1"/>
    <property type="match status" value="1"/>
</dbReference>
<dbReference type="Proteomes" id="UP000286402">
    <property type="component" value="Unassembled WGS sequence"/>
</dbReference>
<dbReference type="GO" id="GO:0005829">
    <property type="term" value="C:cytosol"/>
    <property type="evidence" value="ECO:0007669"/>
    <property type="project" value="TreeGrafter"/>
</dbReference>
<evidence type="ECO:0000313" key="3">
    <source>
        <dbReference type="EMBL" id="RKF41938.1"/>
    </source>
</evidence>
<dbReference type="SUPFAM" id="SSF47413">
    <property type="entry name" value="lambda repressor-like DNA-binding domains"/>
    <property type="match status" value="1"/>
</dbReference>
<keyword evidence="1" id="KW-0238">DNA-binding</keyword>